<feature type="transmembrane region" description="Helical" evidence="2">
    <location>
        <begin position="324"/>
        <end position="348"/>
    </location>
</feature>
<feature type="transmembrane region" description="Helical" evidence="2">
    <location>
        <begin position="6"/>
        <end position="27"/>
    </location>
</feature>
<proteinExistence type="predicted"/>
<accession>A0AA36G8E1</accession>
<keyword evidence="2" id="KW-0812">Transmembrane</keyword>
<name>A0AA36G8E1_9BILA</name>
<feature type="transmembrane region" description="Helical" evidence="2">
    <location>
        <begin position="695"/>
        <end position="715"/>
    </location>
</feature>
<feature type="transmembrane region" description="Helical" evidence="2">
    <location>
        <begin position="663"/>
        <end position="683"/>
    </location>
</feature>
<evidence type="ECO:0000313" key="4">
    <source>
        <dbReference type="Proteomes" id="UP001177023"/>
    </source>
</evidence>
<feature type="transmembrane region" description="Helical" evidence="2">
    <location>
        <begin position="598"/>
        <end position="619"/>
    </location>
</feature>
<sequence length="829" mass="96240">MFFGFVFWTVFRSFVAFLAHFNWLAAFKIKCVYEIYMMIYGLGNATESEVELGRIETVEKKELKNRALRRSMKLQAKEKAERLATLASAASKTEEPELSSASSTDSEVEELIKQGLADPNKKTGFKAANLRQVVRTKYQDLKNKAEDILLPKQEGEEEENDSSTEGHKKKIKKWDAIKGIYKWVTAPEDEKKLEEGRPLVVEVNDTPRTYPLYPNYSNMFDMTEERRSKRRNEFEGSLKRRRRKSEGNYTGFEKNYKIRRKLLTDAIDLLLNMLRMVTMFALVTWNIRKHNPIGAFKHLEIDFDPEQNDEDIDALREGTVSTRWVIALSITVFLDVFMSLIQFLIACYQQARLFKRMGPWWSLFWFSILISVSGFVMVFPMFMLLGSLDVSWCRVVPHTDMACWMPPHWVDFPLDDPRISCNWWFSTLEGGEINDILSIVANIVLRHYLFQYRGAEQYNESIYRLAYTVSTITFYGTYGSLLLITLNRMTSTFMGHQKHVDRWRALGRYCYILAFLFGLLCTSYQIPVALDVFYFSDGRADPISLAQPYGTIAAIQSIAICFALTLVSIGMNWCMATAIFICCRFYRSSLSLPAHTAITSFFTLLMTALQINRFLYYIFGDYKTVRQLDWHYFWINDLVIAANFFSLALTNDPTMSYGLLYELLPSIEAFMCALMAIVVYRVVVSERYHLATAFFKIFVARCVGDIISVLPNLLLRHYLLMPRAPAQFDDILYRTAHMLSFLSFYNLYASVFLATVNRFTSIHAATHRHVLFWHALKRWPYAMAPIFAGICILPRLPAKFTVERVEDWHSDWITYTEPYGMVSFAVLMP</sequence>
<feature type="transmembrane region" description="Helical" evidence="2">
    <location>
        <begin position="506"/>
        <end position="526"/>
    </location>
</feature>
<reference evidence="3" key="1">
    <citation type="submission" date="2023-06" db="EMBL/GenBank/DDBJ databases">
        <authorList>
            <person name="Delattre M."/>
        </authorList>
    </citation>
    <scope>NUCLEOTIDE SEQUENCE</scope>
    <source>
        <strain evidence="3">AF72</strain>
    </source>
</reference>
<feature type="transmembrane region" description="Helical" evidence="2">
    <location>
        <begin position="553"/>
        <end position="586"/>
    </location>
</feature>
<evidence type="ECO:0000256" key="1">
    <source>
        <dbReference type="SAM" id="MobiDB-lite"/>
    </source>
</evidence>
<feature type="transmembrane region" description="Helical" evidence="2">
    <location>
        <begin position="360"/>
        <end position="382"/>
    </location>
</feature>
<organism evidence="3 4">
    <name type="scientific">Mesorhabditis spiculigera</name>
    <dbReference type="NCBI Taxonomy" id="96644"/>
    <lineage>
        <taxon>Eukaryota</taxon>
        <taxon>Metazoa</taxon>
        <taxon>Ecdysozoa</taxon>
        <taxon>Nematoda</taxon>
        <taxon>Chromadorea</taxon>
        <taxon>Rhabditida</taxon>
        <taxon>Rhabditina</taxon>
        <taxon>Rhabditomorpha</taxon>
        <taxon>Rhabditoidea</taxon>
        <taxon>Rhabditidae</taxon>
        <taxon>Mesorhabditinae</taxon>
        <taxon>Mesorhabditis</taxon>
    </lineage>
</organism>
<feature type="transmembrane region" description="Helical" evidence="2">
    <location>
        <begin position="736"/>
        <end position="759"/>
    </location>
</feature>
<feature type="transmembrane region" description="Helical" evidence="2">
    <location>
        <begin position="465"/>
        <end position="486"/>
    </location>
</feature>
<evidence type="ECO:0000313" key="3">
    <source>
        <dbReference type="EMBL" id="CAJ0583728.1"/>
    </source>
</evidence>
<feature type="non-terminal residue" evidence="3">
    <location>
        <position position="1"/>
    </location>
</feature>
<dbReference type="AlphaFoldDB" id="A0AA36G8E1"/>
<feature type="region of interest" description="Disordered" evidence="1">
    <location>
        <begin position="85"/>
        <end position="110"/>
    </location>
</feature>
<feature type="region of interest" description="Disordered" evidence="1">
    <location>
        <begin position="149"/>
        <end position="169"/>
    </location>
</feature>
<comment type="caution">
    <text evidence="3">The sequence shown here is derived from an EMBL/GenBank/DDBJ whole genome shotgun (WGS) entry which is preliminary data.</text>
</comment>
<feature type="transmembrane region" description="Helical" evidence="2">
    <location>
        <begin position="269"/>
        <end position="287"/>
    </location>
</feature>
<gene>
    <name evidence="3" type="ORF">MSPICULIGERA_LOCUS21797</name>
</gene>
<evidence type="ECO:0000256" key="2">
    <source>
        <dbReference type="SAM" id="Phobius"/>
    </source>
</evidence>
<protein>
    <submittedName>
        <fullName evidence="3">Uncharacterized protein</fullName>
    </submittedName>
</protein>
<keyword evidence="4" id="KW-1185">Reference proteome</keyword>
<keyword evidence="2" id="KW-0472">Membrane</keyword>
<keyword evidence="2" id="KW-1133">Transmembrane helix</keyword>
<dbReference type="Proteomes" id="UP001177023">
    <property type="component" value="Unassembled WGS sequence"/>
</dbReference>
<dbReference type="EMBL" id="CATQJA010002665">
    <property type="protein sequence ID" value="CAJ0583728.1"/>
    <property type="molecule type" value="Genomic_DNA"/>
</dbReference>